<dbReference type="CDD" id="cd06557">
    <property type="entry name" value="KPHMT-like"/>
    <property type="match status" value="1"/>
</dbReference>
<dbReference type="NCBIfam" id="TIGR00222">
    <property type="entry name" value="panB"/>
    <property type="match status" value="1"/>
</dbReference>
<keyword evidence="9" id="KW-1185">Reference proteome</keyword>
<dbReference type="SUPFAM" id="SSF51621">
    <property type="entry name" value="Phosphoenolpyruvate/pyruvate domain"/>
    <property type="match status" value="1"/>
</dbReference>
<protein>
    <recommendedName>
        <fullName evidence="3 7">3-methyl-2-oxobutanoate hydroxymethyltransferase</fullName>
        <ecNumber evidence="3 7">2.1.2.11</ecNumber>
    </recommendedName>
</protein>
<dbReference type="HAMAP" id="MF_00156">
    <property type="entry name" value="PanB"/>
    <property type="match status" value="1"/>
</dbReference>
<organism evidence="8 9">
    <name type="scientific">Eleusine coracana subsp. coracana</name>
    <dbReference type="NCBI Taxonomy" id="191504"/>
    <lineage>
        <taxon>Eukaryota</taxon>
        <taxon>Viridiplantae</taxon>
        <taxon>Streptophyta</taxon>
        <taxon>Embryophyta</taxon>
        <taxon>Tracheophyta</taxon>
        <taxon>Spermatophyta</taxon>
        <taxon>Magnoliopsida</taxon>
        <taxon>Liliopsida</taxon>
        <taxon>Poales</taxon>
        <taxon>Poaceae</taxon>
        <taxon>PACMAD clade</taxon>
        <taxon>Chloridoideae</taxon>
        <taxon>Cynodonteae</taxon>
        <taxon>Eleusininae</taxon>
        <taxon>Eleusine</taxon>
    </lineage>
</organism>
<dbReference type="GO" id="GO:0015979">
    <property type="term" value="P:photosynthesis"/>
    <property type="evidence" value="ECO:0007669"/>
    <property type="project" value="UniProtKB-KW"/>
</dbReference>
<comment type="function">
    <text evidence="7">Catalyzes the reversible reaction in which hydroxymethyl group from 5,10-methylenetetrahydrofolate is transferred onto alpha-ketoisovalerate to form ketopantoate.</text>
</comment>
<evidence type="ECO:0000256" key="4">
    <source>
        <dbReference type="ARBA" id="ARBA00022531"/>
    </source>
</evidence>
<dbReference type="EC" id="2.1.2.11" evidence="3 7"/>
<evidence type="ECO:0000256" key="5">
    <source>
        <dbReference type="ARBA" id="ARBA00022679"/>
    </source>
</evidence>
<dbReference type="GO" id="GO:0003864">
    <property type="term" value="F:3-methyl-2-oxobutanoate hydroxymethyltransferase activity"/>
    <property type="evidence" value="ECO:0007669"/>
    <property type="project" value="UniProtKB-EC"/>
</dbReference>
<dbReference type="PANTHER" id="PTHR20881:SF0">
    <property type="entry name" value="3-METHYL-2-OXOBUTANOATE HYDROXYMETHYLTRANSFERASE"/>
    <property type="match status" value="1"/>
</dbReference>
<dbReference type="GO" id="GO:0015940">
    <property type="term" value="P:pantothenate biosynthetic process"/>
    <property type="evidence" value="ECO:0007669"/>
    <property type="project" value="UniProtKB-KW"/>
</dbReference>
<dbReference type="PANTHER" id="PTHR20881">
    <property type="entry name" value="3-METHYL-2-OXOBUTANOATE HYDROXYMETHYLTRANSFERASE"/>
    <property type="match status" value="1"/>
</dbReference>
<dbReference type="GO" id="GO:0000287">
    <property type="term" value="F:magnesium ion binding"/>
    <property type="evidence" value="ECO:0007669"/>
    <property type="project" value="TreeGrafter"/>
</dbReference>
<accession>A0AAV5FD50</accession>
<keyword evidence="5 7" id="KW-0808">Transferase</keyword>
<dbReference type="Proteomes" id="UP001054889">
    <property type="component" value="Unassembled WGS sequence"/>
</dbReference>
<dbReference type="Gene3D" id="3.20.20.60">
    <property type="entry name" value="Phosphoenolpyruvate-binding domains"/>
    <property type="match status" value="1"/>
</dbReference>
<dbReference type="GO" id="GO:0005739">
    <property type="term" value="C:mitochondrion"/>
    <property type="evidence" value="ECO:0007669"/>
    <property type="project" value="TreeGrafter"/>
</dbReference>
<dbReference type="AlphaFoldDB" id="A0AAV5FD50"/>
<evidence type="ECO:0000256" key="2">
    <source>
        <dbReference type="ARBA" id="ARBA00008676"/>
    </source>
</evidence>
<dbReference type="InterPro" id="IPR015813">
    <property type="entry name" value="Pyrv/PenolPyrv_kinase-like_dom"/>
</dbReference>
<evidence type="ECO:0000313" key="8">
    <source>
        <dbReference type="EMBL" id="GJN32176.1"/>
    </source>
</evidence>
<dbReference type="FunFam" id="3.20.20.60:FF:000003">
    <property type="entry name" value="3-methyl-2-oxobutanoate hydroxymethyltransferase"/>
    <property type="match status" value="1"/>
</dbReference>
<gene>
    <name evidence="8" type="primary">gb20660</name>
    <name evidence="8" type="ORF">PR202_gb20660</name>
</gene>
<dbReference type="EMBL" id="BQKI01000083">
    <property type="protein sequence ID" value="GJN32176.1"/>
    <property type="molecule type" value="Genomic_DNA"/>
</dbReference>
<reference evidence="8" key="1">
    <citation type="journal article" date="2018" name="DNA Res.">
        <title>Multiple hybrid de novo genome assembly of finger millet, an orphan allotetraploid crop.</title>
        <authorList>
            <person name="Hatakeyama M."/>
            <person name="Aluri S."/>
            <person name="Balachadran M.T."/>
            <person name="Sivarajan S.R."/>
            <person name="Patrignani A."/>
            <person name="Gruter S."/>
            <person name="Poveda L."/>
            <person name="Shimizu-Inatsugi R."/>
            <person name="Baeten J."/>
            <person name="Francoijs K.J."/>
            <person name="Nataraja K.N."/>
            <person name="Reddy Y.A.N."/>
            <person name="Phadnis S."/>
            <person name="Ravikumar R.L."/>
            <person name="Schlapbach R."/>
            <person name="Sreeman S.M."/>
            <person name="Shimizu K.K."/>
        </authorList>
    </citation>
    <scope>NUCLEOTIDE SEQUENCE</scope>
</reference>
<sequence>MMMPPPSVCHQSAQVHATRIAGTTATPATTKMPWLQPLFRQQASWRLLSNAPETTVYGGGSAAANGQDQARRRVTLTTLRGKYRRGEPMTMVTAYDYSSAVHVDSAGMDLILVGDSASMVAHGHDNTLPISLDLILHHCRAVVRGAQRPLIVGDLPFGSYESSPVQAVESAVRIIKEGGVDAVKLEGGAPSRVSAAKAIVDAGIAVMGHVGLTPQAISALGGFRAQGKTIDSALKVVEAALALQEAGCFAVVLECVPAPVAAAATAALHIPTIGIGAGPLCSGQSPDHSKVTPKFCKQFANVGAIISEALTEYKHEVEGRAFPGPRYTPYKISAADAQGFAKLLQNIGLNRAADAVVAVADNERNIAAGGNKEAEINGTNGTLSTQLAV</sequence>
<evidence type="ECO:0000313" key="9">
    <source>
        <dbReference type="Proteomes" id="UP001054889"/>
    </source>
</evidence>
<reference evidence="8" key="2">
    <citation type="submission" date="2021-12" db="EMBL/GenBank/DDBJ databases">
        <title>Resequencing data analysis of finger millet.</title>
        <authorList>
            <person name="Hatakeyama M."/>
            <person name="Aluri S."/>
            <person name="Balachadran M.T."/>
            <person name="Sivarajan S.R."/>
            <person name="Poveda L."/>
            <person name="Shimizu-Inatsugi R."/>
            <person name="Schlapbach R."/>
            <person name="Sreeman S.M."/>
            <person name="Shimizu K.K."/>
        </authorList>
    </citation>
    <scope>NUCLEOTIDE SEQUENCE</scope>
</reference>
<dbReference type="InterPro" id="IPR003700">
    <property type="entry name" value="Pantoate_hydroxy_MeTrfase"/>
</dbReference>
<dbReference type="InterPro" id="IPR040442">
    <property type="entry name" value="Pyrv_kinase-like_dom_sf"/>
</dbReference>
<dbReference type="NCBIfam" id="NF001452">
    <property type="entry name" value="PRK00311.1"/>
    <property type="match status" value="1"/>
</dbReference>
<name>A0AAV5FD50_ELECO</name>
<comment type="pathway">
    <text evidence="1 7">Cofactor biosynthesis; (R)-pantothenate biosynthesis; (R)-pantoate from 3-methyl-2-oxobutanoate: step 1/2.</text>
</comment>
<keyword evidence="4" id="KW-0602">Photosynthesis</keyword>
<evidence type="ECO:0000256" key="3">
    <source>
        <dbReference type="ARBA" id="ARBA00012618"/>
    </source>
</evidence>
<keyword evidence="7" id="KW-0566">Pantothenate biosynthesis</keyword>
<comment type="catalytic activity">
    <reaction evidence="6 7">
        <text>(6R)-5,10-methylene-5,6,7,8-tetrahydrofolate + 3-methyl-2-oxobutanoate + H2O = 2-dehydropantoate + (6S)-5,6,7,8-tetrahydrofolate</text>
        <dbReference type="Rhea" id="RHEA:11824"/>
        <dbReference type="ChEBI" id="CHEBI:11561"/>
        <dbReference type="ChEBI" id="CHEBI:11851"/>
        <dbReference type="ChEBI" id="CHEBI:15377"/>
        <dbReference type="ChEBI" id="CHEBI:15636"/>
        <dbReference type="ChEBI" id="CHEBI:57453"/>
        <dbReference type="EC" id="2.1.2.11"/>
    </reaction>
</comment>
<evidence type="ECO:0000256" key="7">
    <source>
        <dbReference type="RuleBase" id="RU362100"/>
    </source>
</evidence>
<evidence type="ECO:0000256" key="1">
    <source>
        <dbReference type="ARBA" id="ARBA00005033"/>
    </source>
</evidence>
<comment type="similarity">
    <text evidence="2 7">Belongs to the PanB family.</text>
</comment>
<evidence type="ECO:0000256" key="6">
    <source>
        <dbReference type="ARBA" id="ARBA00049172"/>
    </source>
</evidence>
<proteinExistence type="inferred from homology"/>
<dbReference type="Pfam" id="PF02548">
    <property type="entry name" value="Pantoate_transf"/>
    <property type="match status" value="1"/>
</dbReference>
<comment type="caution">
    <text evidence="8">The sequence shown here is derived from an EMBL/GenBank/DDBJ whole genome shotgun (WGS) entry which is preliminary data.</text>
</comment>